<gene>
    <name evidence="2" type="ORF">EDD36DRAFT_292882</name>
</gene>
<accession>A0AAN6IBB7</accession>
<keyword evidence="1" id="KW-0732">Signal</keyword>
<evidence type="ECO:0008006" key="4">
    <source>
        <dbReference type="Google" id="ProtNLM"/>
    </source>
</evidence>
<evidence type="ECO:0000256" key="1">
    <source>
        <dbReference type="SAM" id="SignalP"/>
    </source>
</evidence>
<dbReference type="AlphaFoldDB" id="A0AAN6IBB7"/>
<evidence type="ECO:0000313" key="2">
    <source>
        <dbReference type="EMBL" id="KAI1611572.1"/>
    </source>
</evidence>
<feature type="chain" id="PRO_5042891013" description="Secreted protein" evidence="1">
    <location>
        <begin position="21"/>
        <end position="145"/>
    </location>
</feature>
<sequence length="145" mass="15869">MCPMLAARVILLIALHRYAARPPLLATGDMGDSSTSNFVGHKSLLVKHHSTTGRPCVTLSSIIHESFWSFPGDFSARGCRILVEQAKCRPKMRDIDVKKGCASVSRTADRSAAIRMTISPWPIILGTGYLYLVKNPSQSTRVLEG</sequence>
<organism evidence="2 3">
    <name type="scientific">Exophiala viscosa</name>
    <dbReference type="NCBI Taxonomy" id="2486360"/>
    <lineage>
        <taxon>Eukaryota</taxon>
        <taxon>Fungi</taxon>
        <taxon>Dikarya</taxon>
        <taxon>Ascomycota</taxon>
        <taxon>Pezizomycotina</taxon>
        <taxon>Eurotiomycetes</taxon>
        <taxon>Chaetothyriomycetidae</taxon>
        <taxon>Chaetothyriales</taxon>
        <taxon>Herpotrichiellaceae</taxon>
        <taxon>Exophiala</taxon>
    </lineage>
</organism>
<reference evidence="2" key="1">
    <citation type="journal article" date="2022" name="bioRxiv">
        <title>Deciphering the potential niche of two novel black yeast fungi from a biological soil crust based on their genomes, phenotypes, and melanin regulation.</title>
        <authorList>
            <consortium name="DOE Joint Genome Institute"/>
            <person name="Carr E.C."/>
            <person name="Barton Q."/>
            <person name="Grambo S."/>
            <person name="Sullivan M."/>
            <person name="Renfro C.M."/>
            <person name="Kuo A."/>
            <person name="Pangilinan J."/>
            <person name="Lipzen A."/>
            <person name="Keymanesh K."/>
            <person name="Savage E."/>
            <person name="Barry K."/>
            <person name="Grigoriev I.V."/>
            <person name="Riekhof W.R."/>
            <person name="Harris S.S."/>
        </authorList>
    </citation>
    <scope>NUCLEOTIDE SEQUENCE</scope>
    <source>
        <strain evidence="2">JF 03-4F</strain>
    </source>
</reference>
<keyword evidence="3" id="KW-1185">Reference proteome</keyword>
<protein>
    <recommendedName>
        <fullName evidence="4">Secreted protein</fullName>
    </recommendedName>
</protein>
<name>A0AAN6IBB7_9EURO</name>
<dbReference type="Proteomes" id="UP001203852">
    <property type="component" value="Unassembled WGS sequence"/>
</dbReference>
<proteinExistence type="predicted"/>
<feature type="signal peptide" evidence="1">
    <location>
        <begin position="1"/>
        <end position="20"/>
    </location>
</feature>
<evidence type="ECO:0000313" key="3">
    <source>
        <dbReference type="Proteomes" id="UP001203852"/>
    </source>
</evidence>
<dbReference type="EMBL" id="MU404356">
    <property type="protein sequence ID" value="KAI1611572.1"/>
    <property type="molecule type" value="Genomic_DNA"/>
</dbReference>
<comment type="caution">
    <text evidence="2">The sequence shown here is derived from an EMBL/GenBank/DDBJ whole genome shotgun (WGS) entry which is preliminary data.</text>
</comment>